<organism evidence="4 5">
    <name type="scientific">Chitinophaga niastensis</name>
    <dbReference type="NCBI Taxonomy" id="536980"/>
    <lineage>
        <taxon>Bacteria</taxon>
        <taxon>Pseudomonadati</taxon>
        <taxon>Bacteroidota</taxon>
        <taxon>Chitinophagia</taxon>
        <taxon>Chitinophagales</taxon>
        <taxon>Chitinophagaceae</taxon>
        <taxon>Chitinophaga</taxon>
    </lineage>
</organism>
<evidence type="ECO:0000259" key="3">
    <source>
        <dbReference type="Pfam" id="PF16344"/>
    </source>
</evidence>
<dbReference type="Proteomes" id="UP000240971">
    <property type="component" value="Unassembled WGS sequence"/>
</dbReference>
<reference evidence="4 5" key="1">
    <citation type="submission" date="2018-03" db="EMBL/GenBank/DDBJ databases">
        <title>Genomic Encyclopedia of Archaeal and Bacterial Type Strains, Phase II (KMG-II): from individual species to whole genera.</title>
        <authorList>
            <person name="Goeker M."/>
        </authorList>
    </citation>
    <scope>NUCLEOTIDE SEQUENCE [LARGE SCALE GENOMIC DNA]</scope>
    <source>
        <strain evidence="4 5">DSM 24859</strain>
    </source>
</reference>
<sequence length="394" mass="43498">MEPRIAYLLQRCKDDMLSEEERQELASFFIDEKNRELFVAVAGGLMQEEAETGETEHGNWEPVLTAILSADKGIGQTSGHLKVSHQRWWYYAAAVVFIIGLSGTLYWQQGVHKSSGPVKLATTADMAPGGNKAILKLANGSSVVLNDTQNGIIGQQGGVRVIKMNSGLLAYQPEQVTATATTVIQYNTLTTPRGGQFRVILPDGSQVWLNAASALKYPTAFAKGGRTVELTGEGYFEIADKADQPFRVKVKGLDVLVLGTHFNINAYDDEPAYTTTLLEGKVKVSGDHFSGILQPREQLQLKSNNDWRIIKGVDADMTVAWKNGLFSFNRADIKTVMRQLARWYDVEVVYDTKTTQQAFVGEIPRNVSLSKALDILRLSDIHFVAEGKTIKIID</sequence>
<evidence type="ECO:0000259" key="2">
    <source>
        <dbReference type="Pfam" id="PF04773"/>
    </source>
</evidence>
<proteinExistence type="predicted"/>
<comment type="caution">
    <text evidence="4">The sequence shown here is derived from an EMBL/GenBank/DDBJ whole genome shotgun (WGS) entry which is preliminary data.</text>
</comment>
<dbReference type="InterPro" id="IPR032508">
    <property type="entry name" value="FecR_C"/>
</dbReference>
<dbReference type="Pfam" id="PF04773">
    <property type="entry name" value="FecR"/>
    <property type="match status" value="1"/>
</dbReference>
<feature type="domain" description="Protein FecR C-terminal" evidence="3">
    <location>
        <begin position="326"/>
        <end position="392"/>
    </location>
</feature>
<feature type="domain" description="FecR protein" evidence="2">
    <location>
        <begin position="188"/>
        <end position="283"/>
    </location>
</feature>
<evidence type="ECO:0000313" key="4">
    <source>
        <dbReference type="EMBL" id="PSL46333.1"/>
    </source>
</evidence>
<accession>A0A2P8HJD7</accession>
<keyword evidence="5" id="KW-1185">Reference proteome</keyword>
<dbReference type="Gene3D" id="3.55.50.30">
    <property type="match status" value="1"/>
</dbReference>
<dbReference type="Pfam" id="PF16344">
    <property type="entry name" value="FecR_C"/>
    <property type="match status" value="1"/>
</dbReference>
<feature type="transmembrane region" description="Helical" evidence="1">
    <location>
        <begin position="88"/>
        <end position="107"/>
    </location>
</feature>
<dbReference type="AlphaFoldDB" id="A0A2P8HJD7"/>
<name>A0A2P8HJD7_CHINA</name>
<dbReference type="OrthoDB" id="1099963at2"/>
<dbReference type="PANTHER" id="PTHR30273">
    <property type="entry name" value="PERIPLASMIC SIGNAL SENSOR AND SIGMA FACTOR ACTIVATOR FECR-RELATED"/>
    <property type="match status" value="1"/>
</dbReference>
<gene>
    <name evidence="4" type="ORF">CLV51_103311</name>
</gene>
<dbReference type="EMBL" id="PYAW01000003">
    <property type="protein sequence ID" value="PSL46333.1"/>
    <property type="molecule type" value="Genomic_DNA"/>
</dbReference>
<evidence type="ECO:0000256" key="1">
    <source>
        <dbReference type="SAM" id="Phobius"/>
    </source>
</evidence>
<keyword evidence="1" id="KW-0812">Transmembrane</keyword>
<evidence type="ECO:0000313" key="5">
    <source>
        <dbReference type="Proteomes" id="UP000240971"/>
    </source>
</evidence>
<keyword evidence="1" id="KW-0472">Membrane</keyword>
<dbReference type="RefSeq" id="WP_106529119.1">
    <property type="nucleotide sequence ID" value="NZ_PYAW01000003.1"/>
</dbReference>
<dbReference type="PANTHER" id="PTHR30273:SF2">
    <property type="entry name" value="PROTEIN FECR"/>
    <property type="match status" value="1"/>
</dbReference>
<dbReference type="Gene3D" id="2.60.120.1440">
    <property type="match status" value="1"/>
</dbReference>
<dbReference type="GO" id="GO:0016989">
    <property type="term" value="F:sigma factor antagonist activity"/>
    <property type="evidence" value="ECO:0007669"/>
    <property type="project" value="TreeGrafter"/>
</dbReference>
<dbReference type="InterPro" id="IPR012373">
    <property type="entry name" value="Ferrdict_sens_TM"/>
</dbReference>
<protein>
    <submittedName>
        <fullName evidence="4">FecR family protein</fullName>
    </submittedName>
</protein>
<keyword evidence="1" id="KW-1133">Transmembrane helix</keyword>
<dbReference type="InterPro" id="IPR006860">
    <property type="entry name" value="FecR"/>
</dbReference>